<dbReference type="InterPro" id="IPR022653">
    <property type="entry name" value="De-COase2_pyr-phos_BS"/>
</dbReference>
<dbReference type="Gene3D" id="2.40.37.10">
    <property type="entry name" value="Lyase, Ornithine Decarboxylase, Chain A, domain 1"/>
    <property type="match status" value="1"/>
</dbReference>
<sequence>NQADIGRGYLFDIVPSDTETKTLLLDKIEEIENQGHDRSFLLADIGDIIERYQRWEHYLPRVKPYYAVKCNTEYPVLKILADLGVNFDCASQAEIMFILNMGVHPSRIVFANTIKPITSIRYAAEHGVELMTFDNEEELHKIKAVYPTSKLLLRIKPEGNLKVKVDLSKKFGCFSSESRDLLIAAKTFQLDVVGVSFHVGSGCEDPAVFCETIRVARAIFKTGIELGFKMNLLDIGGGFPGTDSDEVNFEETSSVINKALDTYFSDIMVNIIAEPGRYFVTSAFTLATCIIGKRTVKQHPRNKDGNIDRHTDIPLVEHIMYYVNEGVFQTFMYFVLLHAASDLTPFPLKDTESDALFESTLWGPSGANIDCILEEVLLPDMHCGDWIGFPNMGAYTSTLSTEFDGMMKPIVSFFCRENVWRSLHSNSAENK</sequence>
<dbReference type="InterPro" id="IPR009006">
    <property type="entry name" value="Ala_racemase/Decarboxylase_C"/>
</dbReference>
<evidence type="ECO:0000256" key="6">
    <source>
        <dbReference type="ARBA" id="ARBA00034115"/>
    </source>
</evidence>
<comment type="caution">
    <text evidence="12">The sequence shown here is derived from an EMBL/GenBank/DDBJ whole genome shotgun (WGS) entry which is preliminary data.</text>
</comment>
<evidence type="ECO:0000259" key="11">
    <source>
        <dbReference type="Pfam" id="PF02784"/>
    </source>
</evidence>
<dbReference type="EMBL" id="JBJQND010000014">
    <property type="protein sequence ID" value="KAL3855602.1"/>
    <property type="molecule type" value="Genomic_DNA"/>
</dbReference>
<proteinExistence type="inferred from homology"/>
<evidence type="ECO:0000256" key="2">
    <source>
        <dbReference type="ARBA" id="ARBA00008872"/>
    </source>
</evidence>
<accession>A0ABD3V1R2</accession>
<dbReference type="SUPFAM" id="SSF50621">
    <property type="entry name" value="Alanine racemase C-terminal domain-like"/>
    <property type="match status" value="1"/>
</dbReference>
<gene>
    <name evidence="12" type="ORF">ACJMK2_014809</name>
</gene>
<evidence type="ECO:0000256" key="5">
    <source>
        <dbReference type="ARBA" id="ARBA00023239"/>
    </source>
</evidence>
<protein>
    <recommendedName>
        <fullName evidence="7">ornithine decarboxylase</fullName>
        <ecNumber evidence="7">4.1.1.17</ecNumber>
    </recommendedName>
</protein>
<dbReference type="PANTHER" id="PTHR11482:SF6">
    <property type="entry name" value="ORNITHINE DECARBOXYLASE 1-RELATED"/>
    <property type="match status" value="1"/>
</dbReference>
<dbReference type="InterPro" id="IPR002433">
    <property type="entry name" value="Orn_de-COase"/>
</dbReference>
<comment type="subunit">
    <text evidence="9">Homodimer. Only the dimer is catalytically active, as the active sites are constructed of residues from both monomers.</text>
</comment>
<reference evidence="12 13" key="1">
    <citation type="submission" date="2024-11" db="EMBL/GenBank/DDBJ databases">
        <title>Chromosome-level genome assembly of the freshwater bivalve Anodonta woodiana.</title>
        <authorList>
            <person name="Chen X."/>
        </authorList>
    </citation>
    <scope>NUCLEOTIDE SEQUENCE [LARGE SCALE GENOMIC DNA]</scope>
    <source>
        <strain evidence="12">MN2024</strain>
        <tissue evidence="12">Gills</tissue>
    </source>
</reference>
<evidence type="ECO:0000256" key="1">
    <source>
        <dbReference type="ARBA" id="ARBA00001933"/>
    </source>
</evidence>
<evidence type="ECO:0000256" key="8">
    <source>
        <dbReference type="ARBA" id="ARBA00037173"/>
    </source>
</evidence>
<evidence type="ECO:0000256" key="9">
    <source>
        <dbReference type="ARBA" id="ARBA00046672"/>
    </source>
</evidence>
<evidence type="ECO:0000256" key="4">
    <source>
        <dbReference type="ARBA" id="ARBA00023115"/>
    </source>
</evidence>
<dbReference type="PROSITE" id="PS00878">
    <property type="entry name" value="ODR_DC_2_1"/>
    <property type="match status" value="1"/>
</dbReference>
<keyword evidence="3" id="KW-0663">Pyridoxal phosphate</keyword>
<dbReference type="AlphaFoldDB" id="A0ABD3V1R2"/>
<comment type="function">
    <text evidence="8">Catalyzes the first and rate-limiting step of polyamine biosynthesis that converts ornithine into putrescine, which is the precursor for the polyamines, spermidine and spermine. Polyamines are essential for cell proliferation and are implicated in cellular processes, ranging from DNA replication to apoptosis.</text>
</comment>
<feature type="non-terminal residue" evidence="12">
    <location>
        <position position="1"/>
    </location>
</feature>
<dbReference type="FunFam" id="3.20.20.10:FF:000005">
    <property type="entry name" value="Ornithine decarboxylase"/>
    <property type="match status" value="1"/>
</dbReference>
<dbReference type="InterPro" id="IPR029066">
    <property type="entry name" value="PLP-binding_barrel"/>
</dbReference>
<comment type="similarity">
    <text evidence="2">Belongs to the Orn/Lys/Arg decarboxylase class-II family.</text>
</comment>
<dbReference type="PANTHER" id="PTHR11482">
    <property type="entry name" value="ARGININE/DIAMINOPIMELATE/ORNITHINE DECARBOXYLASE"/>
    <property type="match status" value="1"/>
</dbReference>
<evidence type="ECO:0000313" key="13">
    <source>
        <dbReference type="Proteomes" id="UP001634394"/>
    </source>
</evidence>
<dbReference type="Proteomes" id="UP001634394">
    <property type="component" value="Unassembled WGS sequence"/>
</dbReference>
<dbReference type="GO" id="GO:0006596">
    <property type="term" value="P:polyamine biosynthetic process"/>
    <property type="evidence" value="ECO:0007669"/>
    <property type="project" value="UniProtKB-KW"/>
</dbReference>
<evidence type="ECO:0000313" key="12">
    <source>
        <dbReference type="EMBL" id="KAL3855602.1"/>
    </source>
</evidence>
<dbReference type="GO" id="GO:0004586">
    <property type="term" value="F:ornithine decarboxylase activity"/>
    <property type="evidence" value="ECO:0007669"/>
    <property type="project" value="UniProtKB-EC"/>
</dbReference>
<dbReference type="CDD" id="cd00622">
    <property type="entry name" value="PLPDE_III_ODC"/>
    <property type="match status" value="1"/>
</dbReference>
<evidence type="ECO:0000256" key="7">
    <source>
        <dbReference type="ARBA" id="ARBA00034138"/>
    </source>
</evidence>
<dbReference type="InterPro" id="IPR022644">
    <property type="entry name" value="De-COase2_N"/>
</dbReference>
<keyword evidence="13" id="KW-1185">Reference proteome</keyword>
<name>A0ABD3V1R2_SINWO</name>
<comment type="catalytic activity">
    <reaction evidence="10">
        <text>L-ornithine + H(+) = putrescine + CO2</text>
        <dbReference type="Rhea" id="RHEA:22964"/>
        <dbReference type="ChEBI" id="CHEBI:15378"/>
        <dbReference type="ChEBI" id="CHEBI:16526"/>
        <dbReference type="ChEBI" id="CHEBI:46911"/>
        <dbReference type="ChEBI" id="CHEBI:326268"/>
        <dbReference type="EC" id="4.1.1.17"/>
    </reaction>
</comment>
<keyword evidence="4" id="KW-0620">Polyamine biosynthesis</keyword>
<dbReference type="PRINTS" id="PR01179">
    <property type="entry name" value="ODADCRBXLASE"/>
</dbReference>
<dbReference type="EC" id="4.1.1.17" evidence="7"/>
<feature type="domain" description="Orn/DAP/Arg decarboxylase 2 N-terminal" evidence="11">
    <location>
        <begin position="46"/>
        <end position="280"/>
    </location>
</feature>
<evidence type="ECO:0000256" key="3">
    <source>
        <dbReference type="ARBA" id="ARBA00022898"/>
    </source>
</evidence>
<dbReference type="Pfam" id="PF02784">
    <property type="entry name" value="Orn_Arg_deC_N"/>
    <property type="match status" value="1"/>
</dbReference>
<evidence type="ECO:0000256" key="10">
    <source>
        <dbReference type="ARBA" id="ARBA00049127"/>
    </source>
</evidence>
<comment type="pathway">
    <text evidence="6">Amine and polyamine biosynthesis; putrescine biosynthesis via L-ornithine pathway; putrescine from L-ornithine: step 1/1.</text>
</comment>
<dbReference type="Gene3D" id="3.20.20.10">
    <property type="entry name" value="Alanine racemase"/>
    <property type="match status" value="1"/>
</dbReference>
<dbReference type="SUPFAM" id="SSF51419">
    <property type="entry name" value="PLP-binding barrel"/>
    <property type="match status" value="1"/>
</dbReference>
<dbReference type="PRINTS" id="PR01182">
    <property type="entry name" value="ORNDCRBXLASE"/>
</dbReference>
<comment type="cofactor">
    <cofactor evidence="1">
        <name>pyridoxal 5'-phosphate</name>
        <dbReference type="ChEBI" id="CHEBI:597326"/>
    </cofactor>
</comment>
<dbReference type="InterPro" id="IPR000183">
    <property type="entry name" value="Orn/DAP/Arg_de-COase"/>
</dbReference>
<keyword evidence="5" id="KW-0456">Lyase</keyword>
<organism evidence="12 13">
    <name type="scientific">Sinanodonta woodiana</name>
    <name type="common">Chinese pond mussel</name>
    <name type="synonym">Anodonta woodiana</name>
    <dbReference type="NCBI Taxonomy" id="1069815"/>
    <lineage>
        <taxon>Eukaryota</taxon>
        <taxon>Metazoa</taxon>
        <taxon>Spiralia</taxon>
        <taxon>Lophotrochozoa</taxon>
        <taxon>Mollusca</taxon>
        <taxon>Bivalvia</taxon>
        <taxon>Autobranchia</taxon>
        <taxon>Heteroconchia</taxon>
        <taxon>Palaeoheterodonta</taxon>
        <taxon>Unionida</taxon>
        <taxon>Unionoidea</taxon>
        <taxon>Unionidae</taxon>
        <taxon>Unioninae</taxon>
        <taxon>Sinanodonta</taxon>
    </lineage>
</organism>